<reference evidence="1" key="1">
    <citation type="submission" date="2021-03" db="EMBL/GenBank/DDBJ databases">
        <title>Draft genome sequence of rust myrtle Austropuccinia psidii MF-1, a brazilian biotype.</title>
        <authorList>
            <person name="Quecine M.C."/>
            <person name="Pachon D.M.R."/>
            <person name="Bonatelli M.L."/>
            <person name="Correr F.H."/>
            <person name="Franceschini L.M."/>
            <person name="Leite T.F."/>
            <person name="Margarido G.R.A."/>
            <person name="Almeida C.A."/>
            <person name="Ferrarezi J.A."/>
            <person name="Labate C.A."/>
        </authorList>
    </citation>
    <scope>NUCLEOTIDE SEQUENCE</scope>
    <source>
        <strain evidence="1">MF-1</strain>
    </source>
</reference>
<dbReference type="AlphaFoldDB" id="A0A9Q3EEG3"/>
<protein>
    <submittedName>
        <fullName evidence="1">Uncharacterized protein</fullName>
    </submittedName>
</protein>
<name>A0A9Q3EEG3_9BASI</name>
<organism evidence="1 2">
    <name type="scientific">Austropuccinia psidii MF-1</name>
    <dbReference type="NCBI Taxonomy" id="1389203"/>
    <lineage>
        <taxon>Eukaryota</taxon>
        <taxon>Fungi</taxon>
        <taxon>Dikarya</taxon>
        <taxon>Basidiomycota</taxon>
        <taxon>Pucciniomycotina</taxon>
        <taxon>Pucciniomycetes</taxon>
        <taxon>Pucciniales</taxon>
        <taxon>Sphaerophragmiaceae</taxon>
        <taxon>Austropuccinia</taxon>
    </lineage>
</organism>
<keyword evidence="2" id="KW-1185">Reference proteome</keyword>
<dbReference type="Proteomes" id="UP000765509">
    <property type="component" value="Unassembled WGS sequence"/>
</dbReference>
<gene>
    <name evidence="1" type="ORF">O181_057340</name>
</gene>
<evidence type="ECO:0000313" key="2">
    <source>
        <dbReference type="Proteomes" id="UP000765509"/>
    </source>
</evidence>
<comment type="caution">
    <text evidence="1">The sequence shown here is derived from an EMBL/GenBank/DDBJ whole genome shotgun (WGS) entry which is preliminary data.</text>
</comment>
<dbReference type="EMBL" id="AVOT02026063">
    <property type="protein sequence ID" value="MBW0517625.1"/>
    <property type="molecule type" value="Genomic_DNA"/>
</dbReference>
<evidence type="ECO:0000313" key="1">
    <source>
        <dbReference type="EMBL" id="MBW0517625.1"/>
    </source>
</evidence>
<sequence>MGVAAILTWNKVGANWPHHIIHDQLVPCGALWPLGHSPGQILRQLSAIDFTSHRVGHVTSASRQHQLSHVSHENVTQNPNPFQCYLQCLGNFTSLACASPPNLPRRFACLRARTALQMRLQHCPPISVLTTPALTIFMLTWCPPNMPPTPLAILTLVYFPPDMLLTLLTILTLVECPPNMLPTPPILTLV</sequence>
<accession>A0A9Q3EEG3</accession>
<proteinExistence type="predicted"/>